<evidence type="ECO:0000313" key="2">
    <source>
        <dbReference type="EMBL" id="BCS83177.1"/>
    </source>
</evidence>
<sequence>MNYKKSKYSRDNRKHIVESIENLKNDEDYVEIFKILMRDEANSYTHNSNGVFLNLSLVSDKTLNQINKYINKLNNNNNNHIEIDTDVIPNFGSAKNERTYRLSNYEKNIIKQRNLKKDLECNNDYEEFRFSTKKSKIKSTNKPSNDSKKSTESINKSRKSTKKSTSKSNKTNKSNESNESAGPSRSNKSNSKSNKSSKEDYY</sequence>
<proteinExistence type="predicted"/>
<reference evidence="2 3" key="1">
    <citation type="submission" date="2021-02" db="EMBL/GenBank/DDBJ databases">
        <title>Cotonvirus japonicus, which uses Golgi apparatus of host cells for its virion factory, phylogenetically links tailed tupanvirus and icosahedral mimivirus.</title>
        <authorList>
            <person name="Takahashi H."/>
            <person name="Fukaya S."/>
            <person name="Song C."/>
            <person name="Murata K."/>
            <person name="Takemura M."/>
        </authorList>
    </citation>
    <scope>NUCLEOTIDE SEQUENCE [LARGE SCALE GENOMIC DNA]</scope>
</reference>
<evidence type="ECO:0000313" key="3">
    <source>
        <dbReference type="Proteomes" id="UP001321479"/>
    </source>
</evidence>
<feature type="compositionally biased region" description="Low complexity" evidence="1">
    <location>
        <begin position="166"/>
        <end position="194"/>
    </location>
</feature>
<accession>A0ABM7NSW2</accession>
<dbReference type="GeneID" id="80558382"/>
<dbReference type="EMBL" id="AP024483">
    <property type="protein sequence ID" value="BCS83177.1"/>
    <property type="molecule type" value="Genomic_DNA"/>
</dbReference>
<feature type="compositionally biased region" description="Basic residues" evidence="1">
    <location>
        <begin position="156"/>
        <end position="165"/>
    </location>
</feature>
<name>A0ABM7NSW2_9VIRU</name>
<dbReference type="Proteomes" id="UP001321479">
    <property type="component" value="Segment"/>
</dbReference>
<organism evidence="2 3">
    <name type="scientific">Cotonvirus japonicus</name>
    <dbReference type="NCBI Taxonomy" id="2811091"/>
    <lineage>
        <taxon>Viruses</taxon>
        <taxon>Varidnaviria</taxon>
        <taxon>Bamfordvirae</taxon>
        <taxon>Nucleocytoviricota</taxon>
        <taxon>Megaviricetes</taxon>
        <taxon>Imitervirales</taxon>
        <taxon>Mimiviridae</taxon>
        <taxon>Megamimivirinae</taxon>
        <taxon>Cotonvirus</taxon>
        <taxon>Cotonvirus japonicum</taxon>
    </lineage>
</organism>
<feature type="region of interest" description="Disordered" evidence="1">
    <location>
        <begin position="132"/>
        <end position="202"/>
    </location>
</feature>
<evidence type="ECO:0008006" key="4">
    <source>
        <dbReference type="Google" id="ProtNLM"/>
    </source>
</evidence>
<dbReference type="RefSeq" id="YP_010841785.1">
    <property type="nucleotide sequence ID" value="NC_079139.1"/>
</dbReference>
<evidence type="ECO:0000256" key="1">
    <source>
        <dbReference type="SAM" id="MobiDB-lite"/>
    </source>
</evidence>
<protein>
    <recommendedName>
        <fullName evidence="4">NET domain-containing protein</fullName>
    </recommendedName>
</protein>
<keyword evidence="3" id="KW-1185">Reference proteome</keyword>